<gene>
    <name evidence="1" type="ORF">NSCI0253_LOCUS23787</name>
</gene>
<dbReference type="PANTHER" id="PTHR33559">
    <property type="entry name" value="PROTEASOME ASSEMBLY CHAPERONE 4"/>
    <property type="match status" value="1"/>
</dbReference>
<reference evidence="1" key="1">
    <citation type="submission" date="2021-01" db="EMBL/GenBank/DDBJ databases">
        <authorList>
            <person name="Corre E."/>
            <person name="Pelletier E."/>
            <person name="Niang G."/>
            <person name="Scheremetjew M."/>
            <person name="Finn R."/>
            <person name="Kale V."/>
            <person name="Holt S."/>
            <person name="Cochrane G."/>
            <person name="Meng A."/>
            <person name="Brown T."/>
            <person name="Cohen L."/>
        </authorList>
    </citation>
    <scope>NUCLEOTIDE SEQUENCE</scope>
</reference>
<dbReference type="GO" id="GO:0043248">
    <property type="term" value="P:proteasome assembly"/>
    <property type="evidence" value="ECO:0007669"/>
    <property type="project" value="InterPro"/>
</dbReference>
<proteinExistence type="predicted"/>
<dbReference type="AlphaFoldDB" id="A0A7S1AC38"/>
<dbReference type="InterPro" id="IPR032157">
    <property type="entry name" value="PAC4"/>
</dbReference>
<accession>A0A7S1AC38</accession>
<evidence type="ECO:0000313" key="1">
    <source>
        <dbReference type="EMBL" id="CAD8849437.1"/>
    </source>
</evidence>
<dbReference type="Pfam" id="PF16093">
    <property type="entry name" value="PAC4"/>
    <property type="match status" value="1"/>
</dbReference>
<name>A0A7S1AC38_NOCSC</name>
<organism evidence="1">
    <name type="scientific">Noctiluca scintillans</name>
    <name type="common">Sea sparkle</name>
    <name type="synonym">Red tide dinoflagellate</name>
    <dbReference type="NCBI Taxonomy" id="2966"/>
    <lineage>
        <taxon>Eukaryota</taxon>
        <taxon>Sar</taxon>
        <taxon>Alveolata</taxon>
        <taxon>Dinophyceae</taxon>
        <taxon>Noctilucales</taxon>
        <taxon>Noctilucaceae</taxon>
        <taxon>Noctiluca</taxon>
    </lineage>
</organism>
<protein>
    <submittedName>
        <fullName evidence="1">Uncharacterized protein</fullName>
    </submittedName>
</protein>
<sequence>MESNDSSGLPAALAGLSLDEAIHTTEDKAEKDLAGADTLVSVPRTSNYKSQFRDSVLLFHVMVLEKSAFLWIGTEGLGLEDLNMAVPTPYDEQPSVIEIMGGSAGFGASMSQKLSKRFGILLYVSVNVMIDSSDMEMFIQKETITLLTKILCP</sequence>
<dbReference type="EMBL" id="HBFQ01033759">
    <property type="protein sequence ID" value="CAD8849437.1"/>
    <property type="molecule type" value="Transcribed_RNA"/>
</dbReference>
<dbReference type="PANTHER" id="PTHR33559:SF1">
    <property type="entry name" value="PROTEASOME ASSEMBLY CHAPERONE 4"/>
    <property type="match status" value="1"/>
</dbReference>